<name>A0A5B9E835_9BACT</name>
<gene>
    <name evidence="2" type="ORF">FTW19_09695</name>
</gene>
<evidence type="ECO:0000313" key="3">
    <source>
        <dbReference type="Proteomes" id="UP000321820"/>
    </source>
</evidence>
<accession>A0A5B9E835</accession>
<dbReference type="Pfam" id="PF05721">
    <property type="entry name" value="PhyH"/>
    <property type="match status" value="1"/>
</dbReference>
<dbReference type="EMBL" id="CP042806">
    <property type="protein sequence ID" value="QEE28248.1"/>
    <property type="molecule type" value="Genomic_DNA"/>
</dbReference>
<feature type="region of interest" description="Disordered" evidence="1">
    <location>
        <begin position="257"/>
        <end position="276"/>
    </location>
</feature>
<reference evidence="2 3" key="1">
    <citation type="submission" date="2019-08" db="EMBL/GenBank/DDBJ databases">
        <title>Complete genome sequence of Terriglobus albidus strain ORNL.</title>
        <authorList>
            <person name="Podar M."/>
        </authorList>
    </citation>
    <scope>NUCLEOTIDE SEQUENCE [LARGE SCALE GENOMIC DNA]</scope>
    <source>
        <strain evidence="2 3">ORNL</strain>
    </source>
</reference>
<organism evidence="2 3">
    <name type="scientific">Terriglobus albidus</name>
    <dbReference type="NCBI Taxonomy" id="1592106"/>
    <lineage>
        <taxon>Bacteria</taxon>
        <taxon>Pseudomonadati</taxon>
        <taxon>Acidobacteriota</taxon>
        <taxon>Terriglobia</taxon>
        <taxon>Terriglobales</taxon>
        <taxon>Acidobacteriaceae</taxon>
        <taxon>Terriglobus</taxon>
    </lineage>
</organism>
<dbReference type="InterPro" id="IPR008775">
    <property type="entry name" value="Phytyl_CoA_dOase-like"/>
</dbReference>
<dbReference type="Proteomes" id="UP000321820">
    <property type="component" value="Chromosome"/>
</dbReference>
<dbReference type="OrthoDB" id="9814777at2"/>
<sequence length="276" mass="31547">MRMAIITEQQRELYRTEGYMILPGVIPPEMLSMLREECSYYLGYYDSMMDAKGVQTENISHRGKRYFINNRYRLSSRLWRFVFSDLMAQVAAATVGPDAYLFHEQWVVKGAEQGMKFAWHQDSGYVKWYNPTTQHKPYVTCWCTLDDVSEENGTVYLLPHSRGGTQHSIIDHTKEDGTNDLIGYTGNDPGDAVIVPAGSIVAFDSYVFHRSGPNRTDNMRRIYLPQYSAAPIDRPDGKPWAMATPFLKDGKNIYNHADDTAEQYGPFPEPSKEKVA</sequence>
<dbReference type="SUPFAM" id="SSF51197">
    <property type="entry name" value="Clavaminate synthase-like"/>
    <property type="match status" value="1"/>
</dbReference>
<dbReference type="GO" id="GO:0016706">
    <property type="term" value="F:2-oxoglutarate-dependent dioxygenase activity"/>
    <property type="evidence" value="ECO:0007669"/>
    <property type="project" value="UniProtKB-ARBA"/>
</dbReference>
<dbReference type="KEGG" id="talb:FTW19_09695"/>
<protein>
    <submittedName>
        <fullName evidence="2">Phytanoyl-CoA dioxygenase family protein</fullName>
    </submittedName>
</protein>
<dbReference type="PANTHER" id="PTHR20883:SF46">
    <property type="entry name" value="PHYTANOYL-COA HYDROXYLASE"/>
    <property type="match status" value="1"/>
</dbReference>
<dbReference type="GO" id="GO:0005506">
    <property type="term" value="F:iron ion binding"/>
    <property type="evidence" value="ECO:0007669"/>
    <property type="project" value="UniProtKB-ARBA"/>
</dbReference>
<keyword evidence="2" id="KW-0560">Oxidoreductase</keyword>
<dbReference type="PANTHER" id="PTHR20883">
    <property type="entry name" value="PHYTANOYL-COA DIOXYGENASE DOMAIN CONTAINING 1"/>
    <property type="match status" value="1"/>
</dbReference>
<dbReference type="Gene3D" id="2.60.120.620">
    <property type="entry name" value="q2cbj1_9rhob like domain"/>
    <property type="match status" value="1"/>
</dbReference>
<keyword evidence="3" id="KW-1185">Reference proteome</keyword>
<keyword evidence="2" id="KW-0223">Dioxygenase</keyword>
<proteinExistence type="predicted"/>
<dbReference type="AlphaFoldDB" id="A0A5B9E835"/>
<evidence type="ECO:0000313" key="2">
    <source>
        <dbReference type="EMBL" id="QEE28248.1"/>
    </source>
</evidence>
<evidence type="ECO:0000256" key="1">
    <source>
        <dbReference type="SAM" id="MobiDB-lite"/>
    </source>
</evidence>